<sequence length="318" mass="34165">MTSAVTHPARLGILCMVAGMFCISINDMLIKSLSGGYPLHELVLLRSAVGIGFSFVLLQIEGGVKLLRTGRYGLHLLRALLVVFANSALYAAIVAMPLAMANALYFVAPLFVTLLSIPVLGEQVGARRMTAVAVGFGGVLLMMAPQIAKGDGGLGWLVILPVLAAAGYASMSVLTRKLGQTSRASALAIQMQFAFVCVSIVMFFAVGDGRFVDDNTNDSMRFLLRAWIWPETADLLPIAGLGCLSAVVGYLMTQAYRLSRASAVAPFEYILLIFSLFWGWMVFGEWPENSVFLGAAVVIGSGVYVFVREGRKPPTRRA</sequence>
<comment type="caution">
    <text evidence="3">The sequence shown here is derived from an EMBL/GenBank/DDBJ whole genome shotgun (WGS) entry which is preliminary data.</text>
</comment>
<feature type="transmembrane region" description="Helical" evidence="1">
    <location>
        <begin position="42"/>
        <end position="60"/>
    </location>
</feature>
<keyword evidence="1" id="KW-1133">Transmembrane helix</keyword>
<feature type="transmembrane region" description="Helical" evidence="1">
    <location>
        <begin position="12"/>
        <end position="30"/>
    </location>
</feature>
<proteinExistence type="predicted"/>
<dbReference type="SUPFAM" id="SSF103481">
    <property type="entry name" value="Multidrug resistance efflux transporter EmrE"/>
    <property type="match status" value="2"/>
</dbReference>
<dbReference type="PANTHER" id="PTHR22911:SF103">
    <property type="entry name" value="BLR2811 PROTEIN"/>
    <property type="match status" value="1"/>
</dbReference>
<dbReference type="Pfam" id="PF00892">
    <property type="entry name" value="EamA"/>
    <property type="match status" value="1"/>
</dbReference>
<protein>
    <submittedName>
        <fullName evidence="3">Membrane protein</fullName>
    </submittedName>
</protein>
<feature type="transmembrane region" description="Helical" evidence="1">
    <location>
        <begin position="186"/>
        <end position="207"/>
    </location>
</feature>
<feature type="domain" description="EamA" evidence="2">
    <location>
        <begin position="11"/>
        <end position="143"/>
    </location>
</feature>
<dbReference type="RefSeq" id="WP_037907524.1">
    <property type="nucleotide sequence ID" value="NZ_JEMU01000006.1"/>
</dbReference>
<organism evidence="3 4">
    <name type="scientific">Sulfitobacter mediterraneus</name>
    <dbReference type="NCBI Taxonomy" id="83219"/>
    <lineage>
        <taxon>Bacteria</taxon>
        <taxon>Pseudomonadati</taxon>
        <taxon>Pseudomonadota</taxon>
        <taxon>Alphaproteobacteria</taxon>
        <taxon>Rhodobacterales</taxon>
        <taxon>Roseobacteraceae</taxon>
        <taxon>Sulfitobacter</taxon>
    </lineage>
</organism>
<dbReference type="AlphaFoldDB" id="A0A061SUT2"/>
<keyword evidence="1" id="KW-0472">Membrane</keyword>
<dbReference type="Proteomes" id="UP000027337">
    <property type="component" value="Unassembled WGS sequence"/>
</dbReference>
<name>A0A061SUT2_9RHOB</name>
<accession>A0A061SUT2</accession>
<feature type="transmembrane region" description="Helical" evidence="1">
    <location>
        <begin position="99"/>
        <end position="117"/>
    </location>
</feature>
<feature type="transmembrane region" description="Helical" evidence="1">
    <location>
        <begin position="263"/>
        <end position="283"/>
    </location>
</feature>
<gene>
    <name evidence="3" type="ORF">PM02_09250</name>
</gene>
<feature type="transmembrane region" description="Helical" evidence="1">
    <location>
        <begin position="72"/>
        <end position="93"/>
    </location>
</feature>
<dbReference type="InterPro" id="IPR000620">
    <property type="entry name" value="EamA_dom"/>
</dbReference>
<evidence type="ECO:0000259" key="2">
    <source>
        <dbReference type="Pfam" id="PF00892"/>
    </source>
</evidence>
<keyword evidence="1" id="KW-0812">Transmembrane</keyword>
<feature type="transmembrane region" description="Helical" evidence="1">
    <location>
        <begin position="227"/>
        <end position="251"/>
    </location>
</feature>
<feature type="transmembrane region" description="Helical" evidence="1">
    <location>
        <begin position="129"/>
        <end position="148"/>
    </location>
</feature>
<dbReference type="PANTHER" id="PTHR22911">
    <property type="entry name" value="ACYL-MALONYL CONDENSING ENZYME-RELATED"/>
    <property type="match status" value="1"/>
</dbReference>
<evidence type="ECO:0000313" key="4">
    <source>
        <dbReference type="Proteomes" id="UP000027337"/>
    </source>
</evidence>
<feature type="transmembrane region" description="Helical" evidence="1">
    <location>
        <begin position="289"/>
        <end position="307"/>
    </location>
</feature>
<dbReference type="InterPro" id="IPR037185">
    <property type="entry name" value="EmrE-like"/>
</dbReference>
<evidence type="ECO:0000256" key="1">
    <source>
        <dbReference type="SAM" id="Phobius"/>
    </source>
</evidence>
<reference evidence="3 4" key="1">
    <citation type="journal article" date="2014" name="Genome Announc.">
        <title>Draft Genome Sequences of Two Isolates of the Roseobacter Group, Sulfitobacter sp. Strains 3SOLIMAR09 and 1FIGIMAR09, from Harbors of Mallorca Island (Mediterranean Sea).</title>
        <authorList>
            <person name="Mas-Llado M."/>
            <person name="Pina-Villalonga J.M."/>
            <person name="Brunet-Galmes I."/>
            <person name="Nogales B."/>
            <person name="Bosch R."/>
        </authorList>
    </citation>
    <scope>NUCLEOTIDE SEQUENCE [LARGE SCALE GENOMIC DNA]</scope>
    <source>
        <strain evidence="3 4">1FIGIMAR09</strain>
    </source>
</reference>
<dbReference type="EMBL" id="JEMU01000006">
    <property type="protein sequence ID" value="KAJ03518.1"/>
    <property type="molecule type" value="Genomic_DNA"/>
</dbReference>
<dbReference type="eggNOG" id="COG0697">
    <property type="taxonomic scope" value="Bacteria"/>
</dbReference>
<dbReference type="GO" id="GO:0016020">
    <property type="term" value="C:membrane"/>
    <property type="evidence" value="ECO:0007669"/>
    <property type="project" value="InterPro"/>
</dbReference>
<keyword evidence="4" id="KW-1185">Reference proteome</keyword>
<feature type="transmembrane region" description="Helical" evidence="1">
    <location>
        <begin position="154"/>
        <end position="174"/>
    </location>
</feature>
<evidence type="ECO:0000313" key="3">
    <source>
        <dbReference type="EMBL" id="KAJ03518.1"/>
    </source>
</evidence>